<dbReference type="AlphaFoldDB" id="A0A812YVL4"/>
<name>A0A812YVL4_9DINO</name>
<reference evidence="1" key="1">
    <citation type="submission" date="2021-02" db="EMBL/GenBank/DDBJ databases">
        <authorList>
            <person name="Dougan E. K."/>
            <person name="Rhodes N."/>
            <person name="Thang M."/>
            <person name="Chan C."/>
        </authorList>
    </citation>
    <scope>NUCLEOTIDE SEQUENCE</scope>
</reference>
<feature type="non-terminal residue" evidence="1">
    <location>
        <position position="315"/>
    </location>
</feature>
<keyword evidence="2" id="KW-1185">Reference proteome</keyword>
<gene>
    <name evidence="1" type="ORF">SNEC2469_LOCUS23517</name>
</gene>
<sequence>MPAQAKADANAPAKFRQMDSERVHNGVTQKGVQVLQPLRFFVPEDAMKVVDVLRPAVEARLADIKASSDRPVVTVYDATMGQQDLIDPANFAIMKRYVPMLLTGTTLPNPKILSCKDHRAAMLYVGSAYGFWSQAFVSARGNKGKMKDWSALQGTRLRWLVSYLCKVIYRTPFARTPEVTILKTIFYKVNNMSLPTRKPSSSSVDSEVPSEIVSDVEFDEEDEEIIDDDLEICSVQSEPHGDDGGDLPVTVDVSDDEGEAEAPRHAELSMEVPSADDGMLVDETLDLDANRAADHHSEAMNDVQAMIMEIDTPLQ</sequence>
<dbReference type="OrthoDB" id="434274at2759"/>
<evidence type="ECO:0000313" key="2">
    <source>
        <dbReference type="Proteomes" id="UP000601435"/>
    </source>
</evidence>
<proteinExistence type="predicted"/>
<dbReference type="Proteomes" id="UP000601435">
    <property type="component" value="Unassembled WGS sequence"/>
</dbReference>
<evidence type="ECO:0000313" key="1">
    <source>
        <dbReference type="EMBL" id="CAE7798135.1"/>
    </source>
</evidence>
<accession>A0A812YVL4</accession>
<protein>
    <submittedName>
        <fullName evidence="1">Uncharacterized protein</fullName>
    </submittedName>
</protein>
<comment type="caution">
    <text evidence="1">The sequence shown here is derived from an EMBL/GenBank/DDBJ whole genome shotgun (WGS) entry which is preliminary data.</text>
</comment>
<dbReference type="EMBL" id="CAJNJA010043956">
    <property type="protein sequence ID" value="CAE7798135.1"/>
    <property type="molecule type" value="Genomic_DNA"/>
</dbReference>
<organism evidence="1 2">
    <name type="scientific">Symbiodinium necroappetens</name>
    <dbReference type="NCBI Taxonomy" id="1628268"/>
    <lineage>
        <taxon>Eukaryota</taxon>
        <taxon>Sar</taxon>
        <taxon>Alveolata</taxon>
        <taxon>Dinophyceae</taxon>
        <taxon>Suessiales</taxon>
        <taxon>Symbiodiniaceae</taxon>
        <taxon>Symbiodinium</taxon>
    </lineage>
</organism>